<sequence length="396" mass="44920">MNWQEGVFGPLLAHTLENAQVRHLAEHYDFSRDSRLAQAIVKHTNQVLDAEEKRRQVLRVRPGELLLRTWRGLLILPLRTPEDVSRVVAGERWDVVRRDILDRCAAKYRELFPEASPASVTRFLRSIWQGRVPPGTAPSPLHGPRRQRPWGTNLSDGKPLTELDAARGRLRLNSGPPRPGHLPETFRQLAHFLGTQAGIPPAVQEPLILDLMAFRARFCPRASMLATGQMPLAAMHVSSGRTLWQPTRYQPMAPVVISILAGDEARVLRYSPPGSYEEFLEFHGQRIARVLTEAYRQDGLLSFAVLQWIFLASTGTVSRTVDYYQRRHHVILPCPGTVLDMGRMLTHKDMVVRLHLQGLSVLEIARQTCHNPRSVDASLRPLTRFLFYTFTGFPPN</sequence>
<feature type="region of interest" description="Disordered" evidence="1">
    <location>
        <begin position="134"/>
        <end position="158"/>
    </location>
</feature>
<dbReference type="KEGG" id="tpz:Tph_c01380"/>
<evidence type="ECO:0000313" key="3">
    <source>
        <dbReference type="Proteomes" id="UP000000467"/>
    </source>
</evidence>
<accession>K4LBW4</accession>
<dbReference type="HOGENOM" id="CLU_696254_0_0_9"/>
<proteinExistence type="predicted"/>
<gene>
    <name evidence="2" type="ordered locus">Tph_c01380</name>
</gene>
<evidence type="ECO:0000313" key="2">
    <source>
        <dbReference type="EMBL" id="AFV10386.1"/>
    </source>
</evidence>
<dbReference type="eggNOG" id="COG1349">
    <property type="taxonomic scope" value="Bacteria"/>
</dbReference>
<dbReference type="EMBL" id="CP003732">
    <property type="protein sequence ID" value="AFV10386.1"/>
    <property type="molecule type" value="Genomic_DNA"/>
</dbReference>
<reference evidence="2 3" key="1">
    <citation type="journal article" date="2012" name="BMC Genomics">
        <title>Genome-guided analysis of physiological and morphological traits of the fermentative acetate oxidizer Thermacetogenium phaeum.</title>
        <authorList>
            <person name="Oehler D."/>
            <person name="Poehlein A."/>
            <person name="Leimbach A."/>
            <person name="Muller N."/>
            <person name="Daniel R."/>
            <person name="Gottschalk G."/>
            <person name="Schink B."/>
        </authorList>
    </citation>
    <scope>NUCLEOTIDE SEQUENCE [LARGE SCALE GENOMIC DNA]</scope>
    <source>
        <strain evidence="3">ATCC BAA-254 / DSM 26808 / PB</strain>
    </source>
</reference>
<dbReference type="AlphaFoldDB" id="K4LBW4"/>
<dbReference type="Proteomes" id="UP000000467">
    <property type="component" value="Chromosome"/>
</dbReference>
<dbReference type="Pfam" id="PF07900">
    <property type="entry name" value="DUF1670"/>
    <property type="match status" value="1"/>
</dbReference>
<name>K4LBW4_THEPS</name>
<protein>
    <submittedName>
        <fullName evidence="2">Uncharacterized protein</fullName>
    </submittedName>
</protein>
<dbReference type="RefSeq" id="WP_015049306.1">
    <property type="nucleotide sequence ID" value="NC_018870.1"/>
</dbReference>
<organism evidence="2 3">
    <name type="scientific">Thermacetogenium phaeum (strain ATCC BAA-254 / DSM 26808 / PB)</name>
    <dbReference type="NCBI Taxonomy" id="1089553"/>
    <lineage>
        <taxon>Bacteria</taxon>
        <taxon>Bacillati</taxon>
        <taxon>Bacillota</taxon>
        <taxon>Clostridia</taxon>
        <taxon>Thermoanaerobacterales</taxon>
        <taxon>Thermoanaerobacteraceae</taxon>
        <taxon>Thermacetogenium</taxon>
    </lineage>
</organism>
<dbReference type="InterPro" id="IPR012872">
    <property type="entry name" value="DUF1670"/>
</dbReference>
<keyword evidence="3" id="KW-1185">Reference proteome</keyword>
<dbReference type="STRING" id="1089553.Tph_c01380"/>
<evidence type="ECO:0000256" key="1">
    <source>
        <dbReference type="SAM" id="MobiDB-lite"/>
    </source>
</evidence>